<dbReference type="CDD" id="cd03522">
    <property type="entry name" value="MoeA_like"/>
    <property type="match status" value="1"/>
</dbReference>
<dbReference type="EMBL" id="FOEG01000003">
    <property type="protein sequence ID" value="SEO82578.1"/>
    <property type="molecule type" value="Genomic_DNA"/>
</dbReference>
<feature type="domain" description="MobA-like NTP transferase" evidence="2">
    <location>
        <begin position="344"/>
        <end position="506"/>
    </location>
</feature>
<dbReference type="InterPro" id="IPR036425">
    <property type="entry name" value="MoaB/Mog-like_dom_sf"/>
</dbReference>
<dbReference type="Gene3D" id="3.90.550.10">
    <property type="entry name" value="Spore Coat Polysaccharide Biosynthesis Protein SpsA, Chain A"/>
    <property type="match status" value="1"/>
</dbReference>
<keyword evidence="1" id="KW-0460">Magnesium</keyword>
<dbReference type="PANTHER" id="PTHR43777:SF1">
    <property type="entry name" value="MOLYBDENUM COFACTOR CYTIDYLYLTRANSFERASE"/>
    <property type="match status" value="1"/>
</dbReference>
<sequence>MKFGECLLTEAQGGLLVHTIKVGGKRWSKGRQLSADDIAALRAAGVDTVTVAHLEPDDTHEDRVADALARAMAGDGVEVGRAFTGRCNLYAAEDGVAALHFERLTAFNHLDEALTVATVQPFEQVRAGQMLATIKVIPFAVPAALLAHALEHLDKPAVRVARYHRRRFGLLMTRLPVLKDSLLEKGERGIRQRLAGLGCELATVQQCDHNENAIAEALQAMASTPLDGILVLAASAITDRRDVIPAALTAAGGSIERFGMPVDPGNLLLLGGIGTLPVVGLPGCARSPKINGLDWVLRRLATDLPLNASVIAGMGIGGLLQETSERPQLREPAATAQRKPGVAAVVLAAGHSRRMGDTNKLLATWQDKALIQHGVDTALASGARPVYVITGHEGDRVAGALTGRDVVVVHNPEHEEGLASSLRAAVRALPESVDAMLVCLGDMPRVTPADLDRLIAAFSPQEGRAVCIPTHQGKRGNPVLLGRQFFPEIAALEGDRGARALIRDNAEVVAEVPVDSAGILMDIDTPAALQGLDDHPAP</sequence>
<keyword evidence="4" id="KW-1185">Reference proteome</keyword>
<evidence type="ECO:0000313" key="3">
    <source>
        <dbReference type="EMBL" id="SEO82578.1"/>
    </source>
</evidence>
<dbReference type="PANTHER" id="PTHR43777">
    <property type="entry name" value="MOLYBDENUM COFACTOR CYTIDYLYLTRANSFERASE"/>
    <property type="match status" value="1"/>
</dbReference>
<dbReference type="Gene3D" id="3.40.980.10">
    <property type="entry name" value="MoaB/Mog-like domain"/>
    <property type="match status" value="1"/>
</dbReference>
<evidence type="ECO:0000259" key="2">
    <source>
        <dbReference type="Pfam" id="PF12804"/>
    </source>
</evidence>
<dbReference type="InterPro" id="IPR012184">
    <property type="entry name" value="Bifunc_Mopterin-bd"/>
</dbReference>
<dbReference type="CDD" id="cd04182">
    <property type="entry name" value="GT_2_like_f"/>
    <property type="match status" value="1"/>
</dbReference>
<dbReference type="InterPro" id="IPR025877">
    <property type="entry name" value="MobA-like_NTP_Trfase"/>
</dbReference>
<gene>
    <name evidence="3" type="ORF">SAMN04488052_103224</name>
</gene>
<dbReference type="GO" id="GO:0016779">
    <property type="term" value="F:nucleotidyltransferase activity"/>
    <property type="evidence" value="ECO:0007669"/>
    <property type="project" value="UniProtKB-KW"/>
</dbReference>
<dbReference type="InterPro" id="IPR029044">
    <property type="entry name" value="Nucleotide-diphossugar_trans"/>
</dbReference>
<accession>A0A1H8SW49</accession>
<evidence type="ECO:0000256" key="1">
    <source>
        <dbReference type="ARBA" id="ARBA00022842"/>
    </source>
</evidence>
<dbReference type="SUPFAM" id="SSF53448">
    <property type="entry name" value="Nucleotide-diphospho-sugar transferases"/>
    <property type="match status" value="1"/>
</dbReference>
<reference evidence="3 4" key="1">
    <citation type="submission" date="2016-10" db="EMBL/GenBank/DDBJ databases">
        <authorList>
            <person name="de Groot N.N."/>
        </authorList>
    </citation>
    <scope>NUCLEOTIDE SEQUENCE [LARGE SCALE GENOMIC DNA]</scope>
    <source>
        <strain evidence="3 4">CGMCC 1.6291</strain>
    </source>
</reference>
<organism evidence="3 4">
    <name type="scientific">Aquisalimonas asiatica</name>
    <dbReference type="NCBI Taxonomy" id="406100"/>
    <lineage>
        <taxon>Bacteria</taxon>
        <taxon>Pseudomonadati</taxon>
        <taxon>Pseudomonadota</taxon>
        <taxon>Gammaproteobacteria</taxon>
        <taxon>Chromatiales</taxon>
        <taxon>Ectothiorhodospiraceae</taxon>
        <taxon>Aquisalimonas</taxon>
    </lineage>
</organism>
<name>A0A1H8SW49_9GAMM</name>
<dbReference type="AlphaFoldDB" id="A0A1H8SW49"/>
<dbReference type="Proteomes" id="UP000199657">
    <property type="component" value="Unassembled WGS sequence"/>
</dbReference>
<dbReference type="OrthoDB" id="5298023at2"/>
<dbReference type="SUPFAM" id="SSF53218">
    <property type="entry name" value="Molybdenum cofactor biosynthesis proteins"/>
    <property type="match status" value="1"/>
</dbReference>
<evidence type="ECO:0000313" key="4">
    <source>
        <dbReference type="Proteomes" id="UP000199657"/>
    </source>
</evidence>
<dbReference type="RefSeq" id="WP_091642520.1">
    <property type="nucleotide sequence ID" value="NZ_FOEG01000003.1"/>
</dbReference>
<protein>
    <submittedName>
        <fullName evidence="3">Molybdenum cofactor cytidylyltransferase</fullName>
    </submittedName>
</protein>
<dbReference type="Pfam" id="PF12804">
    <property type="entry name" value="NTP_transf_3"/>
    <property type="match status" value="1"/>
</dbReference>
<dbReference type="PIRSF" id="PIRSF036626">
    <property type="entry name" value="MPTBd_MobAlike"/>
    <property type="match status" value="1"/>
</dbReference>
<keyword evidence="3" id="KW-0808">Transferase</keyword>
<keyword evidence="3" id="KW-0548">Nucleotidyltransferase</keyword>
<dbReference type="STRING" id="406100.SAMN04488052_103224"/>
<proteinExistence type="predicted"/>